<dbReference type="InterPro" id="IPR037171">
    <property type="entry name" value="NagB/RpiA_transferase-like"/>
</dbReference>
<dbReference type="AlphaFoldDB" id="A0A3N1PMN9"/>
<keyword evidence="8" id="KW-1185">Reference proteome</keyword>
<dbReference type="Gene3D" id="3.40.50.10470">
    <property type="entry name" value="Translation initiation factor eif-2b, domain 2"/>
    <property type="match status" value="1"/>
</dbReference>
<dbReference type="InterPro" id="IPR000649">
    <property type="entry name" value="IF-2B-related"/>
</dbReference>
<evidence type="ECO:0000256" key="1">
    <source>
        <dbReference type="ARBA" id="ARBA00023235"/>
    </source>
</evidence>
<name>A0A3N1PMN9_9GAMM</name>
<comment type="function">
    <text evidence="4">Catalyzes the interconversion of methylthioribose-1-phosphate (MTR-1-P) into methylthioribulose-1-phosphate (MTRu-1-P). Also catalyzes the interconversion of 5-deoxyribose 1-phosphate and 5-deoxyribulose 1-phosphate. Part of a bifunctional DHAP-shunt salvage pathway for SAM by-products.</text>
</comment>
<comment type="caution">
    <text evidence="7">The sequence shown here is derived from an EMBL/GenBank/DDBJ whole genome shotgun (WGS) entry which is preliminary data.</text>
</comment>
<feature type="site" description="Transition state stabilizer" evidence="5">
    <location>
        <position position="146"/>
    </location>
</feature>
<keyword evidence="1 5" id="KW-0413">Isomerase</keyword>
<gene>
    <name evidence="5" type="primary">mtnA</name>
    <name evidence="7" type="ORF">EDC28_102225</name>
</gene>
<feature type="binding site" evidence="5">
    <location>
        <begin position="49"/>
        <end position="51"/>
    </location>
    <ligand>
        <name>substrate</name>
    </ligand>
</feature>
<evidence type="ECO:0000313" key="8">
    <source>
        <dbReference type="Proteomes" id="UP000268033"/>
    </source>
</evidence>
<dbReference type="PANTHER" id="PTHR43475">
    <property type="entry name" value="METHYLTHIORIBOSE-1-PHOSPHATE ISOMERASE"/>
    <property type="match status" value="1"/>
</dbReference>
<keyword evidence="5" id="KW-0028">Amino-acid biosynthesis</keyword>
<keyword evidence="5" id="KW-0486">Methionine biosynthesis</keyword>
<evidence type="ECO:0000256" key="6">
    <source>
        <dbReference type="SAM" id="Phobius"/>
    </source>
</evidence>
<dbReference type="InterPro" id="IPR042529">
    <property type="entry name" value="IF_2B-like_C"/>
</dbReference>
<evidence type="ECO:0000256" key="5">
    <source>
        <dbReference type="HAMAP-Rule" id="MF_01678"/>
    </source>
</evidence>
<dbReference type="GO" id="GO:0019509">
    <property type="term" value="P:L-methionine salvage from methylthioadenosine"/>
    <property type="evidence" value="ECO:0007669"/>
    <property type="project" value="UniProtKB-UniRule"/>
</dbReference>
<sequence length="329" mass="34403">MTQRTATALRYQNGTLAILDQRALPSETLWVEVKDADHLVALIQSLAIRGAPLIGIAAVLFLAVAAKAGKDARTLKAISAQLRASRPTAVNLMNLLDRLNPLLDKDSATIEAAAVALFDEDVALCERISDVGLPLFKKGCRVLTHCNTGGLPTAGRGTALGVVTRAQEAGLAPFVWVDETRPLGQGSRLTAYELKEAGVAHKLQPDSAAASLFAAGKVDLVVVGADRIAANGDTANKVGTLMLAVLAKHFGVPFYIAAPWTTVDPACPGAAAIPIEDRPADELLSLGNKQLAPSGTATYNPGFDVTPATLISGWITDRGLITNPDAFSQ</sequence>
<feature type="transmembrane region" description="Helical" evidence="6">
    <location>
        <begin position="46"/>
        <end position="66"/>
    </location>
</feature>
<dbReference type="InterPro" id="IPR027363">
    <property type="entry name" value="M1Pi_N"/>
</dbReference>
<dbReference type="EC" id="5.3.1.23" evidence="5"/>
<evidence type="ECO:0000256" key="2">
    <source>
        <dbReference type="ARBA" id="ARBA00050906"/>
    </source>
</evidence>
<dbReference type="Pfam" id="PF01008">
    <property type="entry name" value="IF-2B"/>
    <property type="match status" value="1"/>
</dbReference>
<dbReference type="STRING" id="584787.GCA_001247655_03155"/>
<accession>A0A3N1PMN9</accession>
<comment type="similarity">
    <text evidence="5">Belongs to the EIF-2B alpha/beta/delta subunits family. MtnA subfamily.</text>
</comment>
<keyword evidence="6" id="KW-0812">Transmembrane</keyword>
<feature type="binding site" evidence="5">
    <location>
        <position position="185"/>
    </location>
    <ligand>
        <name>substrate</name>
    </ligand>
</feature>
<comment type="pathway">
    <text evidence="5">Amino-acid biosynthesis; L-methionine biosynthesis via salvage pathway; L-methionine from S-methyl-5-thio-alpha-D-ribose 1-phosphate: step 1/6.</text>
</comment>
<proteinExistence type="inferred from homology"/>
<dbReference type="EMBL" id="RJUL01000002">
    <property type="protein sequence ID" value="ROQ29853.1"/>
    <property type="molecule type" value="Genomic_DNA"/>
</dbReference>
<dbReference type="SUPFAM" id="SSF100950">
    <property type="entry name" value="NagB/RpiA/CoA transferase-like"/>
    <property type="match status" value="1"/>
</dbReference>
<keyword evidence="6" id="KW-1133">Transmembrane helix</keyword>
<dbReference type="FunFam" id="3.40.50.10470:FF:000006">
    <property type="entry name" value="Methylthioribose-1-phosphate isomerase"/>
    <property type="match status" value="1"/>
</dbReference>
<dbReference type="InterPro" id="IPR011559">
    <property type="entry name" value="Initiation_fac_2B_a/b/d"/>
</dbReference>
<feature type="binding site" evidence="5">
    <location>
        <position position="86"/>
    </location>
    <ligand>
        <name>substrate</name>
    </ligand>
</feature>
<reference evidence="7 8" key="1">
    <citation type="submission" date="2018-11" db="EMBL/GenBank/DDBJ databases">
        <title>Genomic Encyclopedia of Type Strains, Phase IV (KMG-IV): sequencing the most valuable type-strain genomes for metagenomic binning, comparative biology and taxonomic classification.</title>
        <authorList>
            <person name="Goeker M."/>
        </authorList>
    </citation>
    <scope>NUCLEOTIDE SEQUENCE [LARGE SCALE GENOMIC DNA]</scope>
    <source>
        <strain evidence="7 8">DSM 21945</strain>
    </source>
</reference>
<dbReference type="UniPathway" id="UPA00904">
    <property type="reaction ID" value="UER00874"/>
</dbReference>
<comment type="catalytic activity">
    <reaction evidence="2">
        <text>5-deoxy-alpha-D-ribose 1-phosphate = 5-deoxy-D-ribulose 1-phosphate</text>
        <dbReference type="Rhea" id="RHEA:61296"/>
        <dbReference type="ChEBI" id="CHEBI:58749"/>
        <dbReference type="ChEBI" id="CHEBI:144504"/>
    </reaction>
    <physiologicalReaction direction="left-to-right" evidence="2">
        <dbReference type="Rhea" id="RHEA:61297"/>
    </physiologicalReaction>
</comment>
<dbReference type="HAMAP" id="MF_01678">
    <property type="entry name" value="Salvage_MtnA"/>
    <property type="match status" value="1"/>
</dbReference>
<organism evidence="7 8">
    <name type="scientific">Gallaecimonas pentaromativorans</name>
    <dbReference type="NCBI Taxonomy" id="584787"/>
    <lineage>
        <taxon>Bacteria</taxon>
        <taxon>Pseudomonadati</taxon>
        <taxon>Pseudomonadota</taxon>
        <taxon>Gammaproteobacteria</taxon>
        <taxon>Enterobacterales</taxon>
        <taxon>Gallaecimonadaceae</taxon>
        <taxon>Gallaecimonas</taxon>
    </lineage>
</organism>
<dbReference type="NCBIfam" id="TIGR00524">
    <property type="entry name" value="eIF-2B_rel"/>
    <property type="match status" value="1"/>
</dbReference>
<dbReference type="GO" id="GO:0046523">
    <property type="term" value="F:S-methyl-5-thioribose-1-phosphate isomerase activity"/>
    <property type="evidence" value="ECO:0007669"/>
    <property type="project" value="UniProtKB-UniRule"/>
</dbReference>
<evidence type="ECO:0000256" key="4">
    <source>
        <dbReference type="ARBA" id="ARBA00058145"/>
    </source>
</evidence>
<keyword evidence="6" id="KW-0472">Membrane</keyword>
<dbReference type="Proteomes" id="UP000268033">
    <property type="component" value="Unassembled WGS sequence"/>
</dbReference>
<evidence type="ECO:0000313" key="7">
    <source>
        <dbReference type="EMBL" id="ROQ29853.1"/>
    </source>
</evidence>
<dbReference type="Gene3D" id="1.20.120.420">
    <property type="entry name" value="translation initiation factor eif-2b, domain 1"/>
    <property type="match status" value="1"/>
</dbReference>
<dbReference type="InterPro" id="IPR005251">
    <property type="entry name" value="IF-M1Pi"/>
</dbReference>
<comment type="catalytic activity">
    <reaction evidence="3">
        <text>5-(methylsulfanyl)-alpha-D-ribose 1-phosphate = 5-(methylsulfanyl)-D-ribulose 1-phosphate</text>
        <dbReference type="Rhea" id="RHEA:19989"/>
        <dbReference type="ChEBI" id="CHEBI:58533"/>
        <dbReference type="ChEBI" id="CHEBI:58548"/>
        <dbReference type="EC" id="5.3.1.23"/>
    </reaction>
    <physiologicalReaction direction="left-to-right" evidence="3">
        <dbReference type="Rhea" id="RHEA:19990"/>
    </physiologicalReaction>
</comment>
<evidence type="ECO:0000256" key="3">
    <source>
        <dbReference type="ARBA" id="ARBA00051169"/>
    </source>
</evidence>
<dbReference type="RefSeq" id="WP_123420734.1">
    <property type="nucleotide sequence ID" value="NZ_RJUL01000002.1"/>
</dbReference>
<dbReference type="PANTHER" id="PTHR43475:SF1">
    <property type="entry name" value="METHYLTHIORIBOSE-1-PHOSPHATE ISOMERASE"/>
    <property type="match status" value="1"/>
</dbReference>
<feature type="active site" description="Proton donor" evidence="5">
    <location>
        <position position="226"/>
    </location>
</feature>
<protein>
    <recommendedName>
        <fullName evidence="5">Methylthioribose-1-phosphate isomerase</fullName>
        <shortName evidence="5">M1Pi</shortName>
        <shortName evidence="5">MTR-1-P isomerase</shortName>
        <ecNumber evidence="5">5.3.1.23</ecNumber>
    </recommendedName>
    <alternativeName>
        <fullName evidence="5">S-methyl-5-thioribose-1-phosphate isomerase</fullName>
    </alternativeName>
</protein>
<dbReference type="NCBIfam" id="TIGR00512">
    <property type="entry name" value="salvage_mtnA"/>
    <property type="match status" value="1"/>
</dbReference>
<feature type="binding site" evidence="5">
    <location>
        <begin position="236"/>
        <end position="237"/>
    </location>
    <ligand>
        <name>substrate</name>
    </ligand>
</feature>
<dbReference type="NCBIfam" id="NF004326">
    <property type="entry name" value="PRK05720.1"/>
    <property type="match status" value="1"/>
</dbReference>